<feature type="transmembrane region" description="Helical" evidence="1">
    <location>
        <begin position="95"/>
        <end position="119"/>
    </location>
</feature>
<comment type="caution">
    <text evidence="2">The sequence shown here is derived from an EMBL/GenBank/DDBJ whole genome shotgun (WGS) entry which is preliminary data.</text>
</comment>
<name>A0A2A4YC87_UNCAE</name>
<organism evidence="2 3">
    <name type="scientific">Aerophobetes bacterium</name>
    <dbReference type="NCBI Taxonomy" id="2030807"/>
    <lineage>
        <taxon>Bacteria</taxon>
        <taxon>Candidatus Aerophobota</taxon>
    </lineage>
</organism>
<evidence type="ECO:0008006" key="4">
    <source>
        <dbReference type="Google" id="ProtNLM"/>
    </source>
</evidence>
<gene>
    <name evidence="2" type="ORF">COB11_07640</name>
</gene>
<keyword evidence="1" id="KW-1133">Transmembrane helix</keyword>
<evidence type="ECO:0000256" key="1">
    <source>
        <dbReference type="SAM" id="Phobius"/>
    </source>
</evidence>
<accession>A0A2A4YC87</accession>
<feature type="transmembrane region" description="Helical" evidence="1">
    <location>
        <begin position="139"/>
        <end position="159"/>
    </location>
</feature>
<proteinExistence type="predicted"/>
<keyword evidence="1" id="KW-0472">Membrane</keyword>
<dbReference type="AlphaFoldDB" id="A0A2A4YC87"/>
<dbReference type="Proteomes" id="UP000217838">
    <property type="component" value="Unassembled WGS sequence"/>
</dbReference>
<reference evidence="3" key="1">
    <citation type="submission" date="2017-08" db="EMBL/GenBank/DDBJ databases">
        <title>A dynamic microbial community with high functional redundancy inhabits the cold, oxic subseafloor aquifer.</title>
        <authorList>
            <person name="Tully B.J."/>
            <person name="Wheat C.G."/>
            <person name="Glazer B.T."/>
            <person name="Huber J.A."/>
        </authorList>
    </citation>
    <scope>NUCLEOTIDE SEQUENCE [LARGE SCALE GENOMIC DNA]</scope>
</reference>
<sequence>MKKNKALIFFLVASFFALFSHALFPSLSILAYSPYLAFVFITKPLLKALWHSFFCGLIMDCAQSYLPFGFCSIAYCIITVILYKQKWTIFEDNSFSLSIFAASFSLLFSCMQVSVMYFIKIPLKLSFSYFVKELLLMPFVDAIYAFVCFTSLFLIKTYIEKNRFPFFLLKKLQ</sequence>
<protein>
    <recommendedName>
        <fullName evidence="4">Rod shape-determining protein MreD</fullName>
    </recommendedName>
</protein>
<evidence type="ECO:0000313" key="3">
    <source>
        <dbReference type="Proteomes" id="UP000217838"/>
    </source>
</evidence>
<feature type="transmembrane region" description="Helical" evidence="1">
    <location>
        <begin position="65"/>
        <end position="83"/>
    </location>
</feature>
<keyword evidence="1" id="KW-0812">Transmembrane</keyword>
<evidence type="ECO:0000313" key="2">
    <source>
        <dbReference type="EMBL" id="PCI92334.1"/>
    </source>
</evidence>
<dbReference type="EMBL" id="NVUU01000110">
    <property type="protein sequence ID" value="PCI92334.1"/>
    <property type="molecule type" value="Genomic_DNA"/>
</dbReference>